<keyword evidence="1" id="KW-0472">Membrane</keyword>
<organism evidence="2 3">
    <name type="scientific">Nonomuraea rhodomycinica</name>
    <dbReference type="NCBI Taxonomy" id="1712872"/>
    <lineage>
        <taxon>Bacteria</taxon>
        <taxon>Bacillati</taxon>
        <taxon>Actinomycetota</taxon>
        <taxon>Actinomycetes</taxon>
        <taxon>Streptosporangiales</taxon>
        <taxon>Streptosporangiaceae</taxon>
        <taxon>Nonomuraea</taxon>
    </lineage>
</organism>
<feature type="transmembrane region" description="Helical" evidence="1">
    <location>
        <begin position="6"/>
        <end position="25"/>
    </location>
</feature>
<evidence type="ECO:0000313" key="2">
    <source>
        <dbReference type="EMBL" id="NUW39842.1"/>
    </source>
</evidence>
<evidence type="ECO:0000313" key="3">
    <source>
        <dbReference type="Proteomes" id="UP000546126"/>
    </source>
</evidence>
<dbReference type="RefSeq" id="WP_175599319.1">
    <property type="nucleotide sequence ID" value="NZ_JABWGO010000001.1"/>
</dbReference>
<feature type="transmembrane region" description="Helical" evidence="1">
    <location>
        <begin position="32"/>
        <end position="50"/>
    </location>
</feature>
<gene>
    <name evidence="2" type="ORF">HT134_06805</name>
</gene>
<dbReference type="Proteomes" id="UP000546126">
    <property type="component" value="Unassembled WGS sequence"/>
</dbReference>
<protein>
    <recommendedName>
        <fullName evidence="4">Amidotransferase</fullName>
    </recommendedName>
</protein>
<sequence>MSDNTLSIAMMFIGLFLVGGVVSLVKQGLKAGAAICAVGAALAITAGVMWW</sequence>
<dbReference type="EMBL" id="JABWGO010000001">
    <property type="protein sequence ID" value="NUW39842.1"/>
    <property type="molecule type" value="Genomic_DNA"/>
</dbReference>
<name>A0A7Y6M9Q1_9ACTN</name>
<evidence type="ECO:0000256" key="1">
    <source>
        <dbReference type="SAM" id="Phobius"/>
    </source>
</evidence>
<proteinExistence type="predicted"/>
<keyword evidence="1" id="KW-1133">Transmembrane helix</keyword>
<evidence type="ECO:0008006" key="4">
    <source>
        <dbReference type="Google" id="ProtNLM"/>
    </source>
</evidence>
<reference evidence="2 3" key="1">
    <citation type="submission" date="2020-06" db="EMBL/GenBank/DDBJ databases">
        <authorList>
            <person name="Chanama M."/>
        </authorList>
    </citation>
    <scope>NUCLEOTIDE SEQUENCE [LARGE SCALE GENOMIC DNA]</scope>
    <source>
        <strain evidence="2 3">TBRC6557</strain>
    </source>
</reference>
<accession>A0A7Y6M9Q1</accession>
<comment type="caution">
    <text evidence="2">The sequence shown here is derived from an EMBL/GenBank/DDBJ whole genome shotgun (WGS) entry which is preliminary data.</text>
</comment>
<dbReference type="AlphaFoldDB" id="A0A7Y6M9Q1"/>
<keyword evidence="1" id="KW-0812">Transmembrane</keyword>
<keyword evidence="3" id="KW-1185">Reference proteome</keyword>